<organism evidence="1 2">
    <name type="scientific">Candidatus Avipropionibacterium avicola</name>
    <dbReference type="NCBI Taxonomy" id="2840701"/>
    <lineage>
        <taxon>Bacteria</taxon>
        <taxon>Bacillati</taxon>
        <taxon>Actinomycetota</taxon>
        <taxon>Actinomycetes</taxon>
        <taxon>Propionibacteriales</taxon>
        <taxon>Propionibacteriaceae</taxon>
        <taxon>Propionibacteriaceae incertae sedis</taxon>
        <taxon>Candidatus Avipropionibacterium</taxon>
    </lineage>
</organism>
<comment type="caution">
    <text evidence="1">The sequence shown here is derived from an EMBL/GenBank/DDBJ whole genome shotgun (WGS) entry which is preliminary data.</text>
</comment>
<dbReference type="Proteomes" id="UP000886842">
    <property type="component" value="Unassembled WGS sequence"/>
</dbReference>
<proteinExistence type="predicted"/>
<evidence type="ECO:0000313" key="2">
    <source>
        <dbReference type="Proteomes" id="UP000886842"/>
    </source>
</evidence>
<evidence type="ECO:0008006" key="3">
    <source>
        <dbReference type="Google" id="ProtNLM"/>
    </source>
</evidence>
<accession>A0A9D1H0S3</accession>
<dbReference type="EMBL" id="DVLP01000450">
    <property type="protein sequence ID" value="HIT77019.1"/>
    <property type="molecule type" value="Genomic_DNA"/>
</dbReference>
<sequence length="260" mass="28661">MARLRDSGHGYDFLPASGRHAAAVLARPGHQIQRVELAAPVVHELAFELIAQHLRDLGLPGGALCALELRSPAQFSDPDFADHHRRYRSALAQLGIEVDDRTNPIARSNAVPTVDPPVDVSVHAFSHVVPVVEYEGGGLARLERTFVVSGSGEVPEDTDRYADHIVARGDLSPEGLTRKIRWVVAEMKRRLHAIKSSWADVTRTQVYCTRDVGSLLPVEVQDVTGRDIDWFACQPPVVELEFEMDCRRTGVEVILEPAVS</sequence>
<gene>
    <name evidence="1" type="ORF">IAA98_15685</name>
</gene>
<reference evidence="1" key="2">
    <citation type="journal article" date="2021" name="PeerJ">
        <title>Extensive microbial diversity within the chicken gut microbiome revealed by metagenomics and culture.</title>
        <authorList>
            <person name="Gilroy R."/>
            <person name="Ravi A."/>
            <person name="Getino M."/>
            <person name="Pursley I."/>
            <person name="Horton D.L."/>
            <person name="Alikhan N.F."/>
            <person name="Baker D."/>
            <person name="Gharbi K."/>
            <person name="Hall N."/>
            <person name="Watson M."/>
            <person name="Adriaenssens E.M."/>
            <person name="Foster-Nyarko E."/>
            <person name="Jarju S."/>
            <person name="Secka A."/>
            <person name="Antonio M."/>
            <person name="Oren A."/>
            <person name="Chaudhuri R.R."/>
            <person name="La Ragione R."/>
            <person name="Hildebrand F."/>
            <person name="Pallen M.J."/>
        </authorList>
    </citation>
    <scope>NUCLEOTIDE SEQUENCE</scope>
    <source>
        <strain evidence="1">ChiGjej1B1-24693</strain>
    </source>
</reference>
<dbReference type="AlphaFoldDB" id="A0A9D1H0S3"/>
<name>A0A9D1H0S3_9ACTN</name>
<reference evidence="1" key="1">
    <citation type="submission" date="2020-10" db="EMBL/GenBank/DDBJ databases">
        <authorList>
            <person name="Gilroy R."/>
        </authorList>
    </citation>
    <scope>NUCLEOTIDE SEQUENCE</scope>
    <source>
        <strain evidence="1">ChiGjej1B1-24693</strain>
    </source>
</reference>
<protein>
    <recommendedName>
        <fullName evidence="3">RidA family protein</fullName>
    </recommendedName>
</protein>
<evidence type="ECO:0000313" key="1">
    <source>
        <dbReference type="EMBL" id="HIT77019.1"/>
    </source>
</evidence>